<proteinExistence type="predicted"/>
<name>A0ABY9C7I7_VITVI</name>
<protein>
    <submittedName>
        <fullName evidence="2">Uncharacterized protein</fullName>
    </submittedName>
</protein>
<evidence type="ECO:0000256" key="1">
    <source>
        <dbReference type="SAM" id="MobiDB-lite"/>
    </source>
</evidence>
<feature type="region of interest" description="Disordered" evidence="1">
    <location>
        <begin position="80"/>
        <end position="99"/>
    </location>
</feature>
<keyword evidence="3" id="KW-1185">Reference proteome</keyword>
<dbReference type="EMBL" id="CP126654">
    <property type="protein sequence ID" value="WJZ90966.1"/>
    <property type="molecule type" value="Genomic_DNA"/>
</dbReference>
<gene>
    <name evidence="2" type="ORF">VitviT2T_010080</name>
</gene>
<accession>A0ABY9C7I7</accession>
<evidence type="ECO:0000313" key="3">
    <source>
        <dbReference type="Proteomes" id="UP001227230"/>
    </source>
</evidence>
<sequence>MPDRTCDRKTKWRVYMSLDKMVLVLTFLDPTNRPPPSCHPRFIPVFPIPAGISHSPSSRSCHQPKPSFLVRIDSRKRGDFSLTTPLGGGRPGRVKKKSLKVAAKKAAGGADDARLERWTVRKFGALGDGFGLELEPNPSL</sequence>
<reference evidence="2 3" key="1">
    <citation type="journal article" date="2023" name="Hortic Res">
        <title>The complete reference genome for grapevine (Vitis vinifera L.) genetics and breeding.</title>
        <authorList>
            <person name="Shi X."/>
            <person name="Cao S."/>
            <person name="Wang X."/>
            <person name="Huang S."/>
            <person name="Wang Y."/>
            <person name="Liu Z."/>
            <person name="Liu W."/>
            <person name="Leng X."/>
            <person name="Peng Y."/>
            <person name="Wang N."/>
            <person name="Wang Y."/>
            <person name="Ma Z."/>
            <person name="Xu X."/>
            <person name="Zhang F."/>
            <person name="Xue H."/>
            <person name="Zhong H."/>
            <person name="Wang Y."/>
            <person name="Zhang K."/>
            <person name="Velt A."/>
            <person name="Avia K."/>
            <person name="Holtgrawe D."/>
            <person name="Grimplet J."/>
            <person name="Matus J.T."/>
            <person name="Ware D."/>
            <person name="Wu X."/>
            <person name="Wang H."/>
            <person name="Liu C."/>
            <person name="Fang Y."/>
            <person name="Rustenholz C."/>
            <person name="Cheng Z."/>
            <person name="Xiao H."/>
            <person name="Zhou Y."/>
        </authorList>
    </citation>
    <scope>NUCLEOTIDE SEQUENCE [LARGE SCALE GENOMIC DNA]</scope>
    <source>
        <strain evidence="3">cv. Pinot noir / PN40024</strain>
        <tissue evidence="2">Leaf</tissue>
    </source>
</reference>
<dbReference type="Proteomes" id="UP001227230">
    <property type="component" value="Chromosome 7"/>
</dbReference>
<evidence type="ECO:0000313" key="2">
    <source>
        <dbReference type="EMBL" id="WJZ90966.1"/>
    </source>
</evidence>
<organism evidence="2 3">
    <name type="scientific">Vitis vinifera</name>
    <name type="common">Grape</name>
    <dbReference type="NCBI Taxonomy" id="29760"/>
    <lineage>
        <taxon>Eukaryota</taxon>
        <taxon>Viridiplantae</taxon>
        <taxon>Streptophyta</taxon>
        <taxon>Embryophyta</taxon>
        <taxon>Tracheophyta</taxon>
        <taxon>Spermatophyta</taxon>
        <taxon>Magnoliopsida</taxon>
        <taxon>eudicotyledons</taxon>
        <taxon>Gunneridae</taxon>
        <taxon>Pentapetalae</taxon>
        <taxon>rosids</taxon>
        <taxon>Vitales</taxon>
        <taxon>Vitaceae</taxon>
        <taxon>Viteae</taxon>
        <taxon>Vitis</taxon>
    </lineage>
</organism>